<protein>
    <submittedName>
        <fullName evidence="2">Uncharacterized protein</fullName>
    </submittedName>
</protein>
<dbReference type="AlphaFoldDB" id="A0A5C6ES95"/>
<keyword evidence="3" id="KW-1185">Reference proteome</keyword>
<accession>A0A5C6ES95</accession>
<sequence length="154" mass="17513">MTWVPRFSIKTLLFVVAIVAVATAYVVTQLSWIAERKRAIAWMHETDSYWAELPGDFRPDLDNSAPWRIRMFGASGVRRACVIVYSERTIRARTDQLKRLFPEADIEVIQLGESPGATVFPPWNSGSRYNTLHTEPRAARIFLFACLSPRPGES</sequence>
<name>A0A5C6ES95_9BACT</name>
<gene>
    <name evidence="2" type="ORF">Poly59_31170</name>
</gene>
<keyword evidence="1" id="KW-0472">Membrane</keyword>
<keyword evidence="1" id="KW-0812">Transmembrane</keyword>
<evidence type="ECO:0000313" key="3">
    <source>
        <dbReference type="Proteomes" id="UP000317977"/>
    </source>
</evidence>
<proteinExistence type="predicted"/>
<feature type="transmembrane region" description="Helical" evidence="1">
    <location>
        <begin position="12"/>
        <end position="34"/>
    </location>
</feature>
<evidence type="ECO:0000313" key="2">
    <source>
        <dbReference type="EMBL" id="TWU51525.1"/>
    </source>
</evidence>
<keyword evidence="1" id="KW-1133">Transmembrane helix</keyword>
<dbReference type="Proteomes" id="UP000317977">
    <property type="component" value="Unassembled WGS sequence"/>
</dbReference>
<evidence type="ECO:0000256" key="1">
    <source>
        <dbReference type="SAM" id="Phobius"/>
    </source>
</evidence>
<comment type="caution">
    <text evidence="2">The sequence shown here is derived from an EMBL/GenBank/DDBJ whole genome shotgun (WGS) entry which is preliminary data.</text>
</comment>
<dbReference type="EMBL" id="SJPX01000003">
    <property type="protein sequence ID" value="TWU51525.1"/>
    <property type="molecule type" value="Genomic_DNA"/>
</dbReference>
<organism evidence="2 3">
    <name type="scientific">Rubripirellula reticaptiva</name>
    <dbReference type="NCBI Taxonomy" id="2528013"/>
    <lineage>
        <taxon>Bacteria</taxon>
        <taxon>Pseudomonadati</taxon>
        <taxon>Planctomycetota</taxon>
        <taxon>Planctomycetia</taxon>
        <taxon>Pirellulales</taxon>
        <taxon>Pirellulaceae</taxon>
        <taxon>Rubripirellula</taxon>
    </lineage>
</organism>
<reference evidence="2 3" key="1">
    <citation type="submission" date="2019-02" db="EMBL/GenBank/DDBJ databases">
        <title>Deep-cultivation of Planctomycetes and their phenomic and genomic characterization uncovers novel biology.</title>
        <authorList>
            <person name="Wiegand S."/>
            <person name="Jogler M."/>
            <person name="Boedeker C."/>
            <person name="Pinto D."/>
            <person name="Vollmers J."/>
            <person name="Rivas-Marin E."/>
            <person name="Kohn T."/>
            <person name="Peeters S.H."/>
            <person name="Heuer A."/>
            <person name="Rast P."/>
            <person name="Oberbeckmann S."/>
            <person name="Bunk B."/>
            <person name="Jeske O."/>
            <person name="Meyerdierks A."/>
            <person name="Storesund J.E."/>
            <person name="Kallscheuer N."/>
            <person name="Luecker S."/>
            <person name="Lage O.M."/>
            <person name="Pohl T."/>
            <person name="Merkel B.J."/>
            <person name="Hornburger P."/>
            <person name="Mueller R.-W."/>
            <person name="Bruemmer F."/>
            <person name="Labrenz M."/>
            <person name="Spormann A.M."/>
            <person name="Op Den Camp H."/>
            <person name="Overmann J."/>
            <person name="Amann R."/>
            <person name="Jetten M.S.M."/>
            <person name="Mascher T."/>
            <person name="Medema M.H."/>
            <person name="Devos D.P."/>
            <person name="Kaster A.-K."/>
            <person name="Ovreas L."/>
            <person name="Rohde M."/>
            <person name="Galperin M.Y."/>
            <person name="Jogler C."/>
        </authorList>
    </citation>
    <scope>NUCLEOTIDE SEQUENCE [LARGE SCALE GENOMIC DNA]</scope>
    <source>
        <strain evidence="2 3">Poly59</strain>
    </source>
</reference>